<dbReference type="RefSeq" id="WP_169071831.1">
    <property type="nucleotide sequence ID" value="NZ_JAZKUC010000001.1"/>
</dbReference>
<name>A0ABX1TEP0_9PROT</name>
<dbReference type="EMBL" id="SPMX01000081">
    <property type="protein sequence ID" value="NMQ07558.1"/>
    <property type="molecule type" value="Genomic_DNA"/>
</dbReference>
<dbReference type="Proteomes" id="UP000886469">
    <property type="component" value="Unassembled WGS sequence"/>
</dbReference>
<feature type="region of interest" description="Disordered" evidence="1">
    <location>
        <begin position="785"/>
        <end position="808"/>
    </location>
</feature>
<organism evidence="3 4">
    <name type="scientific">Candidatus Accumulibacter contiguus</name>
    <dbReference type="NCBI Taxonomy" id="2954381"/>
    <lineage>
        <taxon>Bacteria</taxon>
        <taxon>Pseudomonadati</taxon>
        <taxon>Pseudomonadota</taxon>
        <taxon>Betaproteobacteria</taxon>
        <taxon>Candidatus Accumulibacter</taxon>
    </lineage>
</organism>
<protein>
    <recommendedName>
        <fullName evidence="2">NrS-1 polymerase-like helicase domain-containing protein</fullName>
    </recommendedName>
</protein>
<reference evidence="3" key="1">
    <citation type="submission" date="2019-03" db="EMBL/GenBank/DDBJ databases">
        <title>Metabolic reconstructions from genomes of highly enriched 'Candidatus Accumulibacter' and 'Candidatus Competibacter' bioreactor populations.</title>
        <authorList>
            <person name="Annavajhala M.K."/>
            <person name="Welles L."/>
            <person name="Abbas B."/>
            <person name="Sorokin D."/>
            <person name="Park H."/>
            <person name="Van Loosdrecht M."/>
            <person name="Chandran K."/>
        </authorList>
    </citation>
    <scope>NUCLEOTIDE SEQUENCE</scope>
    <source>
        <strain evidence="3">SBR_L</strain>
    </source>
</reference>
<comment type="caution">
    <text evidence="3">The sequence shown here is derived from an EMBL/GenBank/DDBJ whole genome shotgun (WGS) entry which is preliminary data.</text>
</comment>
<evidence type="ECO:0000313" key="4">
    <source>
        <dbReference type="Proteomes" id="UP000886469"/>
    </source>
</evidence>
<keyword evidence="4" id="KW-1185">Reference proteome</keyword>
<evidence type="ECO:0000259" key="2">
    <source>
        <dbReference type="Pfam" id="PF19263"/>
    </source>
</evidence>
<accession>A0ABX1TEP0</accession>
<gene>
    <name evidence="3" type="ORF">E4Q08_21105</name>
</gene>
<dbReference type="Pfam" id="PF19263">
    <property type="entry name" value="DUF5906"/>
    <property type="match status" value="1"/>
</dbReference>
<feature type="domain" description="NrS-1 polymerase-like helicase" evidence="2">
    <location>
        <begin position="517"/>
        <end position="624"/>
    </location>
</feature>
<evidence type="ECO:0000313" key="3">
    <source>
        <dbReference type="EMBL" id="NMQ07558.1"/>
    </source>
</evidence>
<dbReference type="InterPro" id="IPR045455">
    <property type="entry name" value="NrS-1_pol-like_helicase"/>
</dbReference>
<proteinExistence type="predicted"/>
<evidence type="ECO:0000256" key="1">
    <source>
        <dbReference type="SAM" id="MobiDB-lite"/>
    </source>
</evidence>
<sequence length="808" mass="89744">MNEHVNTIAGPPERGTGALPRKILVSKGRDTEGFLRKILPSQGIVVIAEPVRRAGSTQTYWKHYKYKTVEEAAAAIEAFDSAGRTVYHACSTFKEDLPKKLRTQDNAGWVKAFWVDADVDANNPAKYASKKEALLDIGRVWKKLGLPLPLIVDSGGGLHGYVTLTEDVTTAIWTPLARQFKDRLTALGFKQDPSRTADSASVLRPVGTHNRKKCPARPVRLINEGQDITLELFAAALGTSVPAPITAMPEEDDDLGGGIEYPPSSANRIVQFCPTVAYVADMLGNVPEPLWHKMIGVVKHTTEGVLRCHEWSVGHPEYSEYETQQKIDNWATGPATCASFRQAAENKCEGCTQTCKSPVQLGYTDEAPAVVTGMAAPWLDRMNEEYAWIEQDAAIYRRKHRDFIRVDSFHMAHANDFVAVATPTGTKQVPASRQWLSDKRRSQFRAIVTRPGEPIVTADGCLNIWAGFAVEPVPGDVAPFLGAYAHLFEAARYPLQWLAHLIQFPGVKMFVSLVVWSQKEGVGKNLLFETIGALFNPHHYALIGQSEVDDDFCGWIAGTVFVLADEIRASKSDKSRDRLKLWGTATTLRTHDKGQPKRVVENLMNAVYLSNHADGMFLSDNDRRFYIHDVQAGALPEPLKQTFLHWRRNGGLAHLLHHLQNLDLTGFDPKGHAPATKSKAAMVDAGRSDLDRYAHDTVTGALPLRRQVATAEDLTQKFMVEYHHLRTPPSVSTVGKVFVRMGAYRRDTQVRLSNGKKVRALALVNTQYWKAQPEAAWRAELEKTETSVPHVQHHASPVPRDVPRLEPA</sequence>